<sequence>MNLTFRRKRHHCGGHSQVFLKYGESQWLFTAPLLLLFDMTPIKPLVEQTSTLLLMDRCRASDVRQRMWPTSRICHKRESCTKQLGEKPSK</sequence>
<accession>E9DGP5</accession>
<dbReference type="EMBL" id="GL636506">
    <property type="protein sequence ID" value="EFW14406.1"/>
    <property type="molecule type" value="Genomic_DNA"/>
</dbReference>
<evidence type="ECO:0000313" key="1">
    <source>
        <dbReference type="EMBL" id="EFW14406.1"/>
    </source>
</evidence>
<reference evidence="2" key="2">
    <citation type="submission" date="2010-03" db="EMBL/GenBank/DDBJ databases">
        <title>The genome sequence of Coccidioides posadasii strain Silveira.</title>
        <authorList>
            <consortium name="The Broad Institute Genome Sequencing Center for Infectious Disease"/>
            <person name="Neafsey D."/>
            <person name="Orbach M."/>
            <person name="Henn M.R."/>
            <person name="Cole G.T."/>
            <person name="Galgiani J."/>
            <person name="Gardner M.J."/>
            <person name="Kirkland T.N."/>
            <person name="Taylor J.W."/>
            <person name="Young S.K."/>
            <person name="Zeng Q."/>
            <person name="Koehrsen M."/>
            <person name="Alvarado L."/>
            <person name="Berlin A."/>
            <person name="Borenstein D."/>
            <person name="Chapman S.B."/>
            <person name="Chen Z."/>
            <person name="Engels R."/>
            <person name="Freedman E."/>
            <person name="Gellesch M."/>
            <person name="Goldberg J."/>
            <person name="Griggs A."/>
            <person name="Gujja S."/>
            <person name="Heilman E."/>
            <person name="Heiman D."/>
            <person name="Howarth C."/>
            <person name="Jen D."/>
            <person name="Larson L."/>
            <person name="Mehta T."/>
            <person name="Neiman D."/>
            <person name="Park D."/>
            <person name="Pearson M."/>
            <person name="Richards J."/>
            <person name="Roberts A."/>
            <person name="Saif S."/>
            <person name="Shea T."/>
            <person name="Shenoy N."/>
            <person name="Sisk P."/>
            <person name="Stolte C."/>
            <person name="Sykes S."/>
            <person name="Walk T."/>
            <person name="White J."/>
            <person name="Yandava C."/>
            <person name="Haas B."/>
            <person name="Nusbaum C."/>
            <person name="Birren B."/>
        </authorList>
    </citation>
    <scope>NUCLEOTIDE SEQUENCE [LARGE SCALE GENOMIC DNA]</scope>
    <source>
        <strain evidence="2">RMSCC 757 / Silveira</strain>
    </source>
</reference>
<keyword evidence="2" id="KW-1185">Reference proteome</keyword>
<proteinExistence type="predicted"/>
<protein>
    <submittedName>
        <fullName evidence="1">Uncharacterized protein</fullName>
    </submittedName>
</protein>
<name>E9DGP5_COCPS</name>
<reference evidence="2" key="1">
    <citation type="journal article" date="2010" name="Genome Res.">
        <title>Population genomic sequencing of Coccidioides fungi reveals recent hybridization and transposon control.</title>
        <authorList>
            <person name="Neafsey D.E."/>
            <person name="Barker B.M."/>
            <person name="Sharpton T.J."/>
            <person name="Stajich J.E."/>
            <person name="Park D.J."/>
            <person name="Whiston E."/>
            <person name="Hung C.-Y."/>
            <person name="McMahan C."/>
            <person name="White J."/>
            <person name="Sykes S."/>
            <person name="Heiman D."/>
            <person name="Young S."/>
            <person name="Zeng Q."/>
            <person name="Abouelleil A."/>
            <person name="Aftuck L."/>
            <person name="Bessette D."/>
            <person name="Brown A."/>
            <person name="FitzGerald M."/>
            <person name="Lui A."/>
            <person name="Macdonald J.P."/>
            <person name="Priest M."/>
            <person name="Orbach M.J."/>
            <person name="Galgiani J.N."/>
            <person name="Kirkland T.N."/>
            <person name="Cole G.T."/>
            <person name="Birren B.W."/>
            <person name="Henn M.R."/>
            <person name="Taylor J.W."/>
            <person name="Rounsley S.D."/>
        </authorList>
    </citation>
    <scope>NUCLEOTIDE SEQUENCE [LARGE SCALE GENOMIC DNA]</scope>
    <source>
        <strain evidence="2">RMSCC 757 / Silveira</strain>
    </source>
</reference>
<dbReference type="VEuPathDB" id="FungiDB:CPSG_08994"/>
<organism evidence="2">
    <name type="scientific">Coccidioides posadasii (strain RMSCC 757 / Silveira)</name>
    <name type="common">Valley fever fungus</name>
    <dbReference type="NCBI Taxonomy" id="443226"/>
    <lineage>
        <taxon>Eukaryota</taxon>
        <taxon>Fungi</taxon>
        <taxon>Dikarya</taxon>
        <taxon>Ascomycota</taxon>
        <taxon>Pezizomycotina</taxon>
        <taxon>Eurotiomycetes</taxon>
        <taxon>Eurotiomycetidae</taxon>
        <taxon>Onygenales</taxon>
        <taxon>Onygenaceae</taxon>
        <taxon>Coccidioides</taxon>
    </lineage>
</organism>
<dbReference type="Proteomes" id="UP000002497">
    <property type="component" value="Unassembled WGS sequence"/>
</dbReference>
<evidence type="ECO:0000313" key="2">
    <source>
        <dbReference type="Proteomes" id="UP000002497"/>
    </source>
</evidence>
<gene>
    <name evidence="1" type="ORF">CPSG_08994</name>
</gene>
<dbReference type="HOGENOM" id="CLU_2440690_0_0_1"/>
<dbReference type="AlphaFoldDB" id="E9DGP5"/>